<dbReference type="InterPro" id="IPR001841">
    <property type="entry name" value="Znf_RING"/>
</dbReference>
<feature type="region of interest" description="Disordered" evidence="14">
    <location>
        <begin position="403"/>
        <end position="498"/>
    </location>
</feature>
<feature type="compositionally biased region" description="Polar residues" evidence="14">
    <location>
        <begin position="13"/>
        <end position="25"/>
    </location>
</feature>
<dbReference type="InterPro" id="IPR013083">
    <property type="entry name" value="Znf_RING/FYVE/PHD"/>
</dbReference>
<dbReference type="GO" id="GO:0005789">
    <property type="term" value="C:endoplasmic reticulum membrane"/>
    <property type="evidence" value="ECO:0007669"/>
    <property type="project" value="TreeGrafter"/>
</dbReference>
<sequence length="1654" mass="184622">MDQDIGEGRELSASDSGQDPNDTTLGELTVVDGEVDTCRICSAPAEPDQPLFYPCKCSGTIRYIHQDCLTTWLAHSKKKTCDVCKHPYAFTKVYAEDMPRRLPVFLLVRRLVQQTFFALLFLLRAVLVAVVWLAVLPWITVWTWRMYFVMGNATAWWISARERPASSASPFFFYNLTVARNASSNATDVAVTMPTTADNGTLVDAEPQSFVKLALGHPLLRTISADIFTGQIIATLIVLVFIAIFLLREWISQNAHPGLLEGAEIHEGQLVVDHEPDEQVQAGRQPRQAAEEEGDEEGELQAERRPLQGGLPYPERPMKDLPARRAREEHTEHALGSSPSASPSASTGVSTDSGSAGPSGVPPVESASSSWQNVSLGTETEAGEKGKGKATDLFDFSVDFTNISWPDQPSSLKRTVPLPPSPELPNTSAPLDELAAKAQESIQRLSDSWDFADREWGKQPSSPNRRRRSVLQRPSASEKGKGKGFEDASAEKRARRRVSEEFMLNEPEIHAQIADFTGLKGRPGIHYAATLNREDNALRRARLTKSLHQIKEELQAEGKWRPPPFAQAAEASQPPAPPATTQATDKPKPSFSFAKDDVNVEQLFGANQRHPCPPPIPTSTPGRPSRIPVPRRPPMPSATLPTPTTPPAALRSKEHTPLASPSLATYRAPEEFQEGSSRQSYFDPVQEEDDEQTYEEDHAHFFRLPEEGPNGVDGARRVGVRDLLGGGETGEFAGPETETEDEEMQEGILEMEELEDHDVEEQNDADVPEEEVQLVEGGEQQPADGEVALAAAELDDADLNVEDDMEGALEAIGLRGPIFAIAQNAALMIFVLDTAIGLGIWFPFTLGKSFALLSLDPRGALQILHWPIRCMRYITDPFVDAFVAMFTRLLIPGLTQIGKTIFRLVVRNGAHFFQPLLGHETVAKIQQTVETIRDDGLGKISSFLHPSEIPLPDADTSVQTFASRIFDSDIAMLRSSEAYFAALGKKVRVSSLNLQQGWIRLALGDGSTEKVFAVALGYAVFGLLLAFYLNVLTVGTVKNAGRAVRSAVRQQLLVLKVGAFIIIELVIFPLGCGLNLDLCSLWMFPDITIWSRIAFFKHAPLTATFYHWVAGTMFMYQFAILLAGCRSIMRPGAMWFVKDPSDQNFHPIRDILDRPALTQLRKLSMSALMYGLVVAGGVSSVGGLMWLCSTVLPFRWRPREPLSNVPIDLLFLHVVLPYTMRFFRPRKALRLLSISVWKYICGYLRLTSYMFGDRHPNEETSDRQWTWLPSRKAGTDVAHDDAAFDGSYRRVPATDNVVLPRDMRATAEVDVNGEPVDDVARNLMKLQNAEADRVKRNWKEDYTVVYIPPNFRYRLMALIFALWMLGTVFIAISIAAPIHFGRQFFALFTKKEVHDGYSFFVGFYTLWACFAFGHTINRMERRRNRRGAEEPRADWPLFLLKRSVLWTAKVSYMFVFLGVIIPILVALVMELYVVLPLRFLITPSMTPRIRIVDMWALGIIYIKVALRVHRRPRGRFMAGIVHIRQRGWTSPDPIAATAEVIGPVILGLTAMLLLPPVLFYQLQQYFKLQLDSKFIFMHVYPGIFAVAGFGSSVMSSYSLLSSWSQSIRDKEFLVEMRLRNYEQEAREKKEADNRETAEGSEDGDGEEGDIEVVG</sequence>
<feature type="compositionally biased region" description="Low complexity" evidence="14">
    <location>
        <begin position="566"/>
        <end position="584"/>
    </location>
</feature>
<keyword evidence="19" id="KW-1185">Reference proteome</keyword>
<dbReference type="PANTHER" id="PTHR13145:SF0">
    <property type="entry name" value="E3 UBIQUITIN-PROTEIN LIGASE MARCHF6"/>
    <property type="match status" value="1"/>
</dbReference>
<evidence type="ECO:0000256" key="12">
    <source>
        <dbReference type="ARBA" id="ARBA00023136"/>
    </source>
</evidence>
<feature type="domain" description="RING-CH-type" evidence="17">
    <location>
        <begin position="30"/>
        <end position="91"/>
    </location>
</feature>
<feature type="transmembrane region" description="Helical" evidence="15">
    <location>
        <begin position="227"/>
        <end position="247"/>
    </location>
</feature>
<feature type="region of interest" description="Disordered" evidence="14">
    <location>
        <begin position="1624"/>
        <end position="1654"/>
    </location>
</feature>
<keyword evidence="7" id="KW-0479">Metal-binding</keyword>
<dbReference type="PROSITE" id="PS50089">
    <property type="entry name" value="ZF_RING_2"/>
    <property type="match status" value="1"/>
</dbReference>
<feature type="transmembrane region" description="Helical" evidence="15">
    <location>
        <begin position="1355"/>
        <end position="1376"/>
    </location>
</feature>
<dbReference type="OrthoDB" id="264354at2759"/>
<evidence type="ECO:0000256" key="11">
    <source>
        <dbReference type="ARBA" id="ARBA00022989"/>
    </source>
</evidence>
<evidence type="ECO:0000256" key="2">
    <source>
        <dbReference type="ARBA" id="ARBA00004141"/>
    </source>
</evidence>
<dbReference type="InterPro" id="IPR056521">
    <property type="entry name" value="MARCHF6-like_C"/>
</dbReference>
<keyword evidence="8 13" id="KW-0863">Zinc-finger</keyword>
<feature type="region of interest" description="Disordered" evidence="14">
    <location>
        <begin position="1"/>
        <end position="25"/>
    </location>
</feature>
<evidence type="ECO:0000313" key="19">
    <source>
        <dbReference type="Proteomes" id="UP000298327"/>
    </source>
</evidence>
<feature type="compositionally biased region" description="Basic and acidic residues" evidence="14">
    <location>
        <begin position="1624"/>
        <end position="1637"/>
    </location>
</feature>
<dbReference type="Proteomes" id="UP000298327">
    <property type="component" value="Unassembled WGS sequence"/>
</dbReference>
<keyword evidence="9" id="KW-0833">Ubl conjugation pathway</keyword>
<feature type="compositionally biased region" description="Basic and acidic residues" evidence="14">
    <location>
        <begin position="316"/>
        <end position="333"/>
    </location>
</feature>
<feature type="transmembrane region" description="Helical" evidence="15">
    <location>
        <begin position="1396"/>
        <end position="1416"/>
    </location>
</feature>
<feature type="compositionally biased region" description="Polar residues" evidence="14">
    <location>
        <begin position="366"/>
        <end position="376"/>
    </location>
</feature>
<dbReference type="SUPFAM" id="SSF57850">
    <property type="entry name" value="RING/U-box"/>
    <property type="match status" value="1"/>
</dbReference>
<dbReference type="GO" id="GO:0036503">
    <property type="term" value="P:ERAD pathway"/>
    <property type="evidence" value="ECO:0007669"/>
    <property type="project" value="TreeGrafter"/>
</dbReference>
<feature type="transmembrane region" description="Helical" evidence="15">
    <location>
        <begin position="116"/>
        <end position="139"/>
    </location>
</feature>
<evidence type="ECO:0000256" key="8">
    <source>
        <dbReference type="ARBA" id="ARBA00022771"/>
    </source>
</evidence>
<evidence type="ECO:0000259" key="16">
    <source>
        <dbReference type="PROSITE" id="PS50089"/>
    </source>
</evidence>
<keyword evidence="12 15" id="KW-0472">Membrane</keyword>
<feature type="compositionally biased region" description="Acidic residues" evidence="14">
    <location>
        <begin position="685"/>
        <end position="694"/>
    </location>
</feature>
<comment type="subcellular location">
    <subcellularLocation>
        <location evidence="2">Membrane</location>
        <topology evidence="2">Multi-pass membrane protein</topology>
    </subcellularLocation>
</comment>
<feature type="transmembrane region" description="Helical" evidence="15">
    <location>
        <begin position="1487"/>
        <end position="1506"/>
    </location>
</feature>
<feature type="transmembrane region" description="Helical" evidence="15">
    <location>
        <begin position="1579"/>
        <end position="1600"/>
    </location>
</feature>
<dbReference type="GO" id="GO:0061630">
    <property type="term" value="F:ubiquitin protein ligase activity"/>
    <property type="evidence" value="ECO:0007669"/>
    <property type="project" value="UniProtKB-EC"/>
</dbReference>
<feature type="transmembrane region" description="Helical" evidence="15">
    <location>
        <begin position="1450"/>
        <end position="1475"/>
    </location>
</feature>
<dbReference type="CDD" id="cd16702">
    <property type="entry name" value="RING_CH-C4HC3_MARCH6"/>
    <property type="match status" value="1"/>
</dbReference>
<dbReference type="InterPro" id="IPR011016">
    <property type="entry name" value="Znf_RING-CH"/>
</dbReference>
<keyword evidence="10" id="KW-0862">Zinc</keyword>
<organism evidence="18 19">
    <name type="scientific">Dentipellis fragilis</name>
    <dbReference type="NCBI Taxonomy" id="205917"/>
    <lineage>
        <taxon>Eukaryota</taxon>
        <taxon>Fungi</taxon>
        <taxon>Dikarya</taxon>
        <taxon>Basidiomycota</taxon>
        <taxon>Agaricomycotina</taxon>
        <taxon>Agaricomycetes</taxon>
        <taxon>Russulales</taxon>
        <taxon>Hericiaceae</taxon>
        <taxon>Dentipellis</taxon>
    </lineage>
</organism>
<gene>
    <name evidence="18" type="ORF">EVG20_g549</name>
</gene>
<feature type="compositionally biased region" description="Low complexity" evidence="14">
    <location>
        <begin position="619"/>
        <end position="628"/>
    </location>
</feature>
<name>A0A4Y9ZCZ0_9AGAM</name>
<feature type="region of interest" description="Disordered" evidence="14">
    <location>
        <begin position="725"/>
        <end position="745"/>
    </location>
</feature>
<accession>A0A4Y9ZCZ0</accession>
<feature type="transmembrane region" description="Helical" evidence="15">
    <location>
        <begin position="1053"/>
        <end position="1076"/>
    </location>
</feature>
<evidence type="ECO:0000256" key="7">
    <source>
        <dbReference type="ARBA" id="ARBA00022723"/>
    </source>
</evidence>
<feature type="transmembrane region" description="Helical" evidence="15">
    <location>
        <begin position="1011"/>
        <end position="1032"/>
    </location>
</feature>
<protein>
    <recommendedName>
        <fullName evidence="4">RING-type E3 ubiquitin transferase</fullName>
        <ecNumber evidence="4">2.3.2.27</ecNumber>
    </recommendedName>
</protein>
<feature type="compositionally biased region" description="Basic and acidic residues" evidence="14">
    <location>
        <begin position="1"/>
        <end position="12"/>
    </location>
</feature>
<feature type="domain" description="RING-type" evidence="16">
    <location>
        <begin position="38"/>
        <end position="85"/>
    </location>
</feature>
<dbReference type="GO" id="GO:0008270">
    <property type="term" value="F:zinc ion binding"/>
    <property type="evidence" value="ECO:0007669"/>
    <property type="project" value="UniProtKB-KW"/>
</dbReference>
<feature type="region of interest" description="Disordered" evidence="14">
    <location>
        <begin position="759"/>
        <end position="781"/>
    </location>
</feature>
<feature type="region of interest" description="Disordered" evidence="14">
    <location>
        <begin position="552"/>
        <end position="695"/>
    </location>
</feature>
<evidence type="ECO:0000256" key="14">
    <source>
        <dbReference type="SAM" id="MobiDB-lite"/>
    </source>
</evidence>
<evidence type="ECO:0000256" key="15">
    <source>
        <dbReference type="SAM" id="Phobius"/>
    </source>
</evidence>
<feature type="compositionally biased region" description="Acidic residues" evidence="14">
    <location>
        <begin position="759"/>
        <end position="773"/>
    </location>
</feature>
<dbReference type="EMBL" id="SEOQ01000014">
    <property type="protein sequence ID" value="TFY72452.1"/>
    <property type="molecule type" value="Genomic_DNA"/>
</dbReference>
<evidence type="ECO:0000256" key="9">
    <source>
        <dbReference type="ARBA" id="ARBA00022786"/>
    </source>
</evidence>
<evidence type="ECO:0000256" key="6">
    <source>
        <dbReference type="ARBA" id="ARBA00022692"/>
    </source>
</evidence>
<feature type="compositionally biased region" description="Polar residues" evidence="14">
    <location>
        <begin position="403"/>
        <end position="413"/>
    </location>
</feature>
<dbReference type="EC" id="2.3.2.27" evidence="4"/>
<evidence type="ECO:0000256" key="1">
    <source>
        <dbReference type="ARBA" id="ARBA00000900"/>
    </source>
</evidence>
<feature type="compositionally biased region" description="Basic and acidic residues" evidence="14">
    <location>
        <begin position="476"/>
        <end position="498"/>
    </location>
</feature>
<feature type="transmembrane region" description="Helical" evidence="15">
    <location>
        <begin position="1534"/>
        <end position="1559"/>
    </location>
</feature>
<dbReference type="STRING" id="205917.A0A4Y9ZCZ0"/>
<dbReference type="PANTHER" id="PTHR13145">
    <property type="entry name" value="SSM4 PROTEIN"/>
    <property type="match status" value="1"/>
</dbReference>
<proteinExistence type="predicted"/>
<evidence type="ECO:0000256" key="5">
    <source>
        <dbReference type="ARBA" id="ARBA00022679"/>
    </source>
</evidence>
<dbReference type="Pfam" id="PF12906">
    <property type="entry name" value="RINGv"/>
    <property type="match status" value="1"/>
</dbReference>
<dbReference type="Gene3D" id="3.30.40.10">
    <property type="entry name" value="Zinc/RING finger domain, C3HC4 (zinc finger)"/>
    <property type="match status" value="1"/>
</dbReference>
<dbReference type="PROSITE" id="PS51292">
    <property type="entry name" value="ZF_RING_CH"/>
    <property type="match status" value="1"/>
</dbReference>
<dbReference type="Pfam" id="PF23113">
    <property type="entry name" value="MARCHF6_C"/>
    <property type="match status" value="1"/>
</dbReference>
<keyword evidence="6 15" id="KW-0812">Transmembrane</keyword>
<reference evidence="18 19" key="1">
    <citation type="submission" date="2019-02" db="EMBL/GenBank/DDBJ databases">
        <title>Genome sequencing of the rare red list fungi Dentipellis fragilis.</title>
        <authorList>
            <person name="Buettner E."/>
            <person name="Kellner H."/>
        </authorList>
    </citation>
    <scope>NUCLEOTIDE SEQUENCE [LARGE SCALE GENOMIC DNA]</scope>
    <source>
        <strain evidence="18 19">DSM 105465</strain>
    </source>
</reference>
<dbReference type="SMART" id="SM00744">
    <property type="entry name" value="RINGv"/>
    <property type="match status" value="1"/>
</dbReference>
<keyword evidence="5" id="KW-0808">Transferase</keyword>
<comment type="catalytic activity">
    <reaction evidence="1">
        <text>S-ubiquitinyl-[E2 ubiquitin-conjugating enzyme]-L-cysteine + [acceptor protein]-L-lysine = [E2 ubiquitin-conjugating enzyme]-L-cysteine + N(6)-ubiquitinyl-[acceptor protein]-L-lysine.</text>
        <dbReference type="EC" id="2.3.2.27"/>
    </reaction>
</comment>
<evidence type="ECO:0000256" key="13">
    <source>
        <dbReference type="PROSITE-ProRule" id="PRU00175"/>
    </source>
</evidence>
<feature type="region of interest" description="Disordered" evidence="14">
    <location>
        <begin position="278"/>
        <end position="388"/>
    </location>
</feature>
<feature type="transmembrane region" description="Helical" evidence="15">
    <location>
        <begin position="1207"/>
        <end position="1223"/>
    </location>
</feature>
<feature type="transmembrane region" description="Helical" evidence="15">
    <location>
        <begin position="825"/>
        <end position="844"/>
    </location>
</feature>
<evidence type="ECO:0000256" key="10">
    <source>
        <dbReference type="ARBA" id="ARBA00022833"/>
    </source>
</evidence>
<feature type="compositionally biased region" description="Polar residues" evidence="14">
    <location>
        <begin position="347"/>
        <end position="356"/>
    </location>
</feature>
<feature type="compositionally biased region" description="Acidic residues" evidence="14">
    <location>
        <begin position="1638"/>
        <end position="1654"/>
    </location>
</feature>
<feature type="transmembrane region" description="Helical" evidence="15">
    <location>
        <begin position="1105"/>
        <end position="1125"/>
    </location>
</feature>
<feature type="transmembrane region" description="Helical" evidence="15">
    <location>
        <begin position="1167"/>
        <end position="1187"/>
    </location>
</feature>
<comment type="caution">
    <text evidence="18">The sequence shown here is derived from an EMBL/GenBank/DDBJ whole genome shotgun (WGS) entry which is preliminary data.</text>
</comment>
<dbReference type="FunFam" id="3.30.40.10:FF:000287">
    <property type="entry name" value="RING finger membrane protein"/>
    <property type="match status" value="1"/>
</dbReference>
<feature type="compositionally biased region" description="Acidic residues" evidence="14">
    <location>
        <begin position="291"/>
        <end position="300"/>
    </location>
</feature>
<evidence type="ECO:0000313" key="18">
    <source>
        <dbReference type="EMBL" id="TFY72452.1"/>
    </source>
</evidence>
<evidence type="ECO:0000259" key="17">
    <source>
        <dbReference type="PROSITE" id="PS51292"/>
    </source>
</evidence>
<comment type="pathway">
    <text evidence="3">Protein modification; protein ubiquitination.</text>
</comment>
<keyword evidence="11 15" id="KW-1133">Transmembrane helix</keyword>
<evidence type="ECO:0000256" key="4">
    <source>
        <dbReference type="ARBA" id="ARBA00012483"/>
    </source>
</evidence>
<feature type="compositionally biased region" description="Low complexity" evidence="14">
    <location>
        <begin position="337"/>
        <end position="346"/>
    </location>
</feature>
<evidence type="ECO:0000256" key="3">
    <source>
        <dbReference type="ARBA" id="ARBA00004906"/>
    </source>
</evidence>